<reference evidence="1" key="1">
    <citation type="journal article" date="2014" name="Int. J. Syst. Evol. Microbiol.">
        <title>Complete genome sequence of Corynebacterium casei LMG S-19264T (=DSM 44701T), isolated from a smear-ripened cheese.</title>
        <authorList>
            <consortium name="US DOE Joint Genome Institute (JGI-PGF)"/>
            <person name="Walter F."/>
            <person name="Albersmeier A."/>
            <person name="Kalinowski J."/>
            <person name="Ruckert C."/>
        </authorList>
    </citation>
    <scope>NUCLEOTIDE SEQUENCE</scope>
    <source>
        <strain evidence="1">JCM 3276</strain>
    </source>
</reference>
<dbReference type="AlphaFoldDB" id="A0A918GRV0"/>
<evidence type="ECO:0000313" key="2">
    <source>
        <dbReference type="Proteomes" id="UP000660680"/>
    </source>
</evidence>
<reference evidence="1" key="2">
    <citation type="submission" date="2020-09" db="EMBL/GenBank/DDBJ databases">
        <authorList>
            <person name="Sun Q."/>
            <person name="Ohkuma M."/>
        </authorList>
    </citation>
    <scope>NUCLEOTIDE SEQUENCE</scope>
    <source>
        <strain evidence="1">JCM 3276</strain>
    </source>
</reference>
<dbReference type="RefSeq" id="WP_229787645.1">
    <property type="nucleotide sequence ID" value="NZ_BMRB01000007.1"/>
</dbReference>
<dbReference type="EMBL" id="BMRB01000007">
    <property type="protein sequence ID" value="GGS55171.1"/>
    <property type="molecule type" value="Genomic_DNA"/>
</dbReference>
<gene>
    <name evidence="1" type="ORF">GCM10010171_57960</name>
</gene>
<evidence type="ECO:0000313" key="1">
    <source>
        <dbReference type="EMBL" id="GGS55171.1"/>
    </source>
</evidence>
<keyword evidence="2" id="KW-1185">Reference proteome</keyword>
<sequence>MGERLNAPGRAVADSVQELASAVVLALDAEASLDVQAGADDPVVLAAARVLGADVLAPSTLTSRSATEAEVALLDGALRRFPPNPGSPVSRWSHWGALVALGRARPGVGEPETGWLADQSWPGLTHQLAGVAMLAALAPSSLTALAERRVEDLARGFVRAVRRSDWPQAAGAGRWLAAVNGVPESLGLDAGLDFVELMGAGDARVALHVRVARILRRSPVA</sequence>
<comment type="caution">
    <text evidence="1">The sequence shown here is derived from an EMBL/GenBank/DDBJ whole genome shotgun (WGS) entry which is preliminary data.</text>
</comment>
<organism evidence="1 2">
    <name type="scientific">Actinokineospora fastidiosa</name>
    <dbReference type="NCBI Taxonomy" id="1816"/>
    <lineage>
        <taxon>Bacteria</taxon>
        <taxon>Bacillati</taxon>
        <taxon>Actinomycetota</taxon>
        <taxon>Actinomycetes</taxon>
        <taxon>Pseudonocardiales</taxon>
        <taxon>Pseudonocardiaceae</taxon>
        <taxon>Actinokineospora</taxon>
    </lineage>
</organism>
<proteinExistence type="predicted"/>
<protein>
    <submittedName>
        <fullName evidence="1">Uncharacterized protein</fullName>
    </submittedName>
</protein>
<name>A0A918GRV0_9PSEU</name>
<accession>A0A918GRV0</accession>
<dbReference type="Proteomes" id="UP000660680">
    <property type="component" value="Unassembled WGS sequence"/>
</dbReference>